<protein>
    <recommendedName>
        <fullName evidence="2">BTB domain-containing protein</fullName>
    </recommendedName>
</protein>
<evidence type="ECO:0008006" key="2">
    <source>
        <dbReference type="Google" id="ProtNLM"/>
    </source>
</evidence>
<accession>A0A5N6GF90</accession>
<reference evidence="1" key="1">
    <citation type="submission" date="2019-04" db="EMBL/GenBank/DDBJ databases">
        <title>Friends and foes A comparative genomics study of 23 Aspergillus species from section Flavi.</title>
        <authorList>
            <consortium name="DOE Joint Genome Institute"/>
            <person name="Kjaerbolling I."/>
            <person name="Vesth T."/>
            <person name="Frisvad J.C."/>
            <person name="Nybo J.L."/>
            <person name="Theobald S."/>
            <person name="Kildgaard S."/>
            <person name="Isbrandt T."/>
            <person name="Kuo A."/>
            <person name="Sato A."/>
            <person name="Lyhne E.K."/>
            <person name="Kogle M.E."/>
            <person name="Wiebenga A."/>
            <person name="Kun R.S."/>
            <person name="Lubbers R.J."/>
            <person name="Makela M.R."/>
            <person name="Barry K."/>
            <person name="Chovatia M."/>
            <person name="Clum A."/>
            <person name="Daum C."/>
            <person name="Haridas S."/>
            <person name="He G."/>
            <person name="LaButti K."/>
            <person name="Lipzen A."/>
            <person name="Mondo S."/>
            <person name="Riley R."/>
            <person name="Salamov A."/>
            <person name="Simmons B.A."/>
            <person name="Magnuson J.K."/>
            <person name="Henrissat B."/>
            <person name="Mortensen U.H."/>
            <person name="Larsen T.O."/>
            <person name="Devries R.P."/>
            <person name="Grigoriev I.V."/>
            <person name="Machida M."/>
            <person name="Baker S.E."/>
            <person name="Andersen M.R."/>
        </authorList>
    </citation>
    <scope>NUCLEOTIDE SEQUENCE [LARGE SCALE GENOMIC DNA]</scope>
    <source>
        <strain evidence="1">CBS 121.62</strain>
    </source>
</reference>
<dbReference type="EMBL" id="ML734796">
    <property type="protein sequence ID" value="KAB8240034.1"/>
    <property type="molecule type" value="Genomic_DNA"/>
</dbReference>
<proteinExistence type="predicted"/>
<dbReference type="AlphaFoldDB" id="A0A5N6GF90"/>
<name>A0A5N6GF90_ASPFL</name>
<dbReference type="Proteomes" id="UP000325434">
    <property type="component" value="Unassembled WGS sequence"/>
</dbReference>
<evidence type="ECO:0000313" key="1">
    <source>
        <dbReference type="EMBL" id="KAB8240034.1"/>
    </source>
</evidence>
<gene>
    <name evidence="1" type="ORF">BDV35DRAFT_399012</name>
</gene>
<sequence>MGTVDSAEDTVEVICRTDKCEAETVYLSRRQLCNSSSFLAAKVNATQPVVLLGSPCVVHCLQAFLSSHYYTYGWDATPIDIVRLDVEVYTFSVRYSIPALANQALYQLESNLQQHWSEVATHVVSQVYDSKLRQCGALRRVLLKVAYGLGEDREDPSGGVRAGWPDFLVELLEERAYQSTMALTAGGPHLIPPVEWYYEEFSRRLGTQGVAHALPSLIRTVRHLLQASPEDGYACLALIWRILRPWELPQLDGDGCIALLLHASEGSDDAWESYVYQLVSLLRSQLPPAYQAGAYGGLMTEGLRPKS</sequence>
<organism evidence="1">
    <name type="scientific">Aspergillus flavus</name>
    <dbReference type="NCBI Taxonomy" id="5059"/>
    <lineage>
        <taxon>Eukaryota</taxon>
        <taxon>Fungi</taxon>
        <taxon>Dikarya</taxon>
        <taxon>Ascomycota</taxon>
        <taxon>Pezizomycotina</taxon>
        <taxon>Eurotiomycetes</taxon>
        <taxon>Eurotiomycetidae</taxon>
        <taxon>Eurotiales</taxon>
        <taxon>Aspergillaceae</taxon>
        <taxon>Aspergillus</taxon>
        <taxon>Aspergillus subgen. Circumdati</taxon>
    </lineage>
</organism>